<evidence type="ECO:0000313" key="8">
    <source>
        <dbReference type="EMBL" id="VAW32592.1"/>
    </source>
</evidence>
<dbReference type="InterPro" id="IPR000244">
    <property type="entry name" value="Ribosomal_bL9"/>
</dbReference>
<evidence type="ECO:0000256" key="3">
    <source>
        <dbReference type="ARBA" id="ARBA00022884"/>
    </source>
</evidence>
<sequence>MKVILTKDVRDMGHAHDVVEVTDGHAINFLIPKKLAVPATTSAVKVADSRKAKTTALREAENQLIKQNLDTLAKSRIVITKKVNEKGHLYDAIGTPEILSAIKEQAHVELPKDTVRLEQPIKEVGTFDVPVVHGDDFGKFSVVVEAQA</sequence>
<dbReference type="Pfam" id="PF03948">
    <property type="entry name" value="Ribosomal_L9_C"/>
    <property type="match status" value="1"/>
</dbReference>
<dbReference type="InterPro" id="IPR036791">
    <property type="entry name" value="Ribosomal_bL9_C_sf"/>
</dbReference>
<dbReference type="Gene3D" id="3.10.430.100">
    <property type="entry name" value="Ribosomal protein L9, C-terminal domain"/>
    <property type="match status" value="1"/>
</dbReference>
<evidence type="ECO:0000256" key="2">
    <source>
        <dbReference type="ARBA" id="ARBA00022730"/>
    </source>
</evidence>
<dbReference type="GO" id="GO:0005840">
    <property type="term" value="C:ribosome"/>
    <property type="evidence" value="ECO:0007669"/>
    <property type="project" value="UniProtKB-KW"/>
</dbReference>
<keyword evidence="4 8" id="KW-0689">Ribosomal protein</keyword>
<gene>
    <name evidence="8" type="ORF">MNBD_CPR01-336</name>
</gene>
<dbReference type="InterPro" id="IPR020594">
    <property type="entry name" value="Ribosomal_bL9_bac/chp"/>
</dbReference>
<protein>
    <submittedName>
        <fullName evidence="8">LSU ribosomal protein L9p</fullName>
    </submittedName>
</protein>
<dbReference type="SUPFAM" id="SSF55658">
    <property type="entry name" value="L9 N-domain-like"/>
    <property type="match status" value="1"/>
</dbReference>
<dbReference type="GO" id="GO:1990904">
    <property type="term" value="C:ribonucleoprotein complex"/>
    <property type="evidence" value="ECO:0007669"/>
    <property type="project" value="UniProtKB-KW"/>
</dbReference>
<accession>A0A3B0V1I2</accession>
<proteinExistence type="inferred from homology"/>
<reference evidence="8" key="1">
    <citation type="submission" date="2018-06" db="EMBL/GenBank/DDBJ databases">
        <authorList>
            <person name="Zhirakovskaya E."/>
        </authorList>
    </citation>
    <scope>NUCLEOTIDE SEQUENCE</scope>
</reference>
<dbReference type="InterPro" id="IPR036935">
    <property type="entry name" value="Ribosomal_bL9_N_sf"/>
</dbReference>
<keyword evidence="2" id="KW-0699">rRNA-binding</keyword>
<evidence type="ECO:0000259" key="7">
    <source>
        <dbReference type="Pfam" id="PF03948"/>
    </source>
</evidence>
<evidence type="ECO:0000256" key="4">
    <source>
        <dbReference type="ARBA" id="ARBA00022980"/>
    </source>
</evidence>
<dbReference type="PANTHER" id="PTHR21368">
    <property type="entry name" value="50S RIBOSOMAL PROTEIN L9"/>
    <property type="match status" value="1"/>
</dbReference>
<evidence type="ECO:0000256" key="1">
    <source>
        <dbReference type="ARBA" id="ARBA00010605"/>
    </source>
</evidence>
<dbReference type="InterPro" id="IPR009027">
    <property type="entry name" value="Ribosomal_bL9/RNase_H1_N"/>
</dbReference>
<evidence type="ECO:0000259" key="6">
    <source>
        <dbReference type="Pfam" id="PF01281"/>
    </source>
</evidence>
<keyword evidence="5" id="KW-0687">Ribonucleoprotein</keyword>
<feature type="domain" description="Large ribosomal subunit protein bL9 C-terminal" evidence="7">
    <location>
        <begin position="63"/>
        <end position="142"/>
    </location>
</feature>
<evidence type="ECO:0000256" key="5">
    <source>
        <dbReference type="ARBA" id="ARBA00023274"/>
    </source>
</evidence>
<dbReference type="HAMAP" id="MF_00503">
    <property type="entry name" value="Ribosomal_bL9"/>
    <property type="match status" value="1"/>
</dbReference>
<name>A0A3B0V1I2_9ZZZZ</name>
<dbReference type="GO" id="GO:0006412">
    <property type="term" value="P:translation"/>
    <property type="evidence" value="ECO:0007669"/>
    <property type="project" value="InterPro"/>
</dbReference>
<dbReference type="NCBIfam" id="TIGR00158">
    <property type="entry name" value="L9"/>
    <property type="match status" value="1"/>
</dbReference>
<dbReference type="EMBL" id="UOEV01000058">
    <property type="protein sequence ID" value="VAW32592.1"/>
    <property type="molecule type" value="Genomic_DNA"/>
</dbReference>
<dbReference type="InterPro" id="IPR020070">
    <property type="entry name" value="Ribosomal_bL9_N"/>
</dbReference>
<dbReference type="AlphaFoldDB" id="A0A3B0V1I2"/>
<dbReference type="SUPFAM" id="SSF55653">
    <property type="entry name" value="Ribosomal protein L9 C-domain"/>
    <property type="match status" value="1"/>
</dbReference>
<dbReference type="Pfam" id="PF01281">
    <property type="entry name" value="Ribosomal_L9_N"/>
    <property type="match status" value="1"/>
</dbReference>
<feature type="domain" description="Ribosomal protein L9" evidence="6">
    <location>
        <begin position="1"/>
        <end position="45"/>
    </location>
</feature>
<comment type="similarity">
    <text evidence="1">Belongs to the bacterial ribosomal protein bL9 family.</text>
</comment>
<dbReference type="InterPro" id="IPR020069">
    <property type="entry name" value="Ribosomal_bL9_C"/>
</dbReference>
<dbReference type="GO" id="GO:0003735">
    <property type="term" value="F:structural constituent of ribosome"/>
    <property type="evidence" value="ECO:0007669"/>
    <property type="project" value="InterPro"/>
</dbReference>
<dbReference type="GO" id="GO:0019843">
    <property type="term" value="F:rRNA binding"/>
    <property type="evidence" value="ECO:0007669"/>
    <property type="project" value="UniProtKB-KW"/>
</dbReference>
<dbReference type="Gene3D" id="3.40.5.10">
    <property type="entry name" value="Ribosomal protein L9, N-terminal domain"/>
    <property type="match status" value="1"/>
</dbReference>
<organism evidence="8">
    <name type="scientific">hydrothermal vent metagenome</name>
    <dbReference type="NCBI Taxonomy" id="652676"/>
    <lineage>
        <taxon>unclassified sequences</taxon>
        <taxon>metagenomes</taxon>
        <taxon>ecological metagenomes</taxon>
    </lineage>
</organism>
<keyword evidence="3" id="KW-0694">RNA-binding</keyword>